<organism evidence="6 7">
    <name type="scientific">Janthinobacterium agaricidamnosum NBRC 102515 = DSM 9628</name>
    <dbReference type="NCBI Taxonomy" id="1349767"/>
    <lineage>
        <taxon>Bacteria</taxon>
        <taxon>Pseudomonadati</taxon>
        <taxon>Pseudomonadota</taxon>
        <taxon>Betaproteobacteria</taxon>
        <taxon>Burkholderiales</taxon>
        <taxon>Oxalobacteraceae</taxon>
        <taxon>Janthinobacterium</taxon>
    </lineage>
</organism>
<dbReference type="InterPro" id="IPR036736">
    <property type="entry name" value="ACP-like_sf"/>
</dbReference>
<dbReference type="GO" id="GO:0009366">
    <property type="term" value="C:enterobactin synthetase complex"/>
    <property type="evidence" value="ECO:0007669"/>
    <property type="project" value="TreeGrafter"/>
</dbReference>
<dbReference type="Pfam" id="PF00501">
    <property type="entry name" value="AMP-binding"/>
    <property type="match status" value="1"/>
</dbReference>
<dbReference type="PATRIC" id="fig|1349767.4.peg.3520"/>
<dbReference type="InterPro" id="IPR010071">
    <property type="entry name" value="AA_adenyl_dom"/>
</dbReference>
<dbReference type="PROSITE" id="PS00012">
    <property type="entry name" value="PHOSPHOPANTETHEINE"/>
    <property type="match status" value="1"/>
</dbReference>
<keyword evidence="7" id="KW-1185">Reference proteome</keyword>
<dbReference type="GO" id="GO:0005829">
    <property type="term" value="C:cytosol"/>
    <property type="evidence" value="ECO:0007669"/>
    <property type="project" value="TreeGrafter"/>
</dbReference>
<dbReference type="PROSITE" id="PS50075">
    <property type="entry name" value="CARRIER"/>
    <property type="match status" value="1"/>
</dbReference>
<keyword evidence="4" id="KW-0597">Phosphoprotein</keyword>
<feature type="domain" description="Carrier" evidence="5">
    <location>
        <begin position="1006"/>
        <end position="1081"/>
    </location>
</feature>
<dbReference type="InterPro" id="IPR000873">
    <property type="entry name" value="AMP-dep_synth/lig_dom"/>
</dbReference>
<dbReference type="eggNOG" id="COG1020">
    <property type="taxonomic scope" value="Bacteria"/>
</dbReference>
<dbReference type="InterPro" id="IPR025110">
    <property type="entry name" value="AMP-bd_C"/>
</dbReference>
<dbReference type="FunFam" id="2.30.38.10:FF:000001">
    <property type="entry name" value="Non-ribosomal peptide synthetase PvdI"/>
    <property type="match status" value="1"/>
</dbReference>
<dbReference type="FunFam" id="3.30.300.30:FF:000010">
    <property type="entry name" value="Enterobactin synthetase component F"/>
    <property type="match status" value="1"/>
</dbReference>
<dbReference type="PANTHER" id="PTHR45527">
    <property type="entry name" value="NONRIBOSOMAL PEPTIDE SYNTHETASE"/>
    <property type="match status" value="1"/>
</dbReference>
<evidence type="ECO:0000313" key="6">
    <source>
        <dbReference type="EMBL" id="CDG82379.1"/>
    </source>
</evidence>
<evidence type="ECO:0000256" key="3">
    <source>
        <dbReference type="ARBA" id="ARBA00022450"/>
    </source>
</evidence>
<gene>
    <name evidence="6" type="ORF">GJA_1743</name>
</gene>
<keyword evidence="3" id="KW-0596">Phosphopantetheine</keyword>
<dbReference type="GO" id="GO:0043041">
    <property type="term" value="P:amino acid activation for nonribosomal peptide biosynthetic process"/>
    <property type="evidence" value="ECO:0007669"/>
    <property type="project" value="TreeGrafter"/>
</dbReference>
<dbReference type="SUPFAM" id="SSF56801">
    <property type="entry name" value="Acetyl-CoA synthetase-like"/>
    <property type="match status" value="1"/>
</dbReference>
<dbReference type="Gene3D" id="3.30.559.10">
    <property type="entry name" value="Chloramphenicol acetyltransferase-like domain"/>
    <property type="match status" value="2"/>
</dbReference>
<dbReference type="Gene3D" id="1.10.1200.10">
    <property type="entry name" value="ACP-like"/>
    <property type="match status" value="1"/>
</dbReference>
<dbReference type="InterPro" id="IPR023213">
    <property type="entry name" value="CAT-like_dom_sf"/>
</dbReference>
<dbReference type="CDD" id="cd19531">
    <property type="entry name" value="LCL_NRPS-like"/>
    <property type="match status" value="2"/>
</dbReference>
<dbReference type="Pfam" id="PF00668">
    <property type="entry name" value="Condensation"/>
    <property type="match status" value="2"/>
</dbReference>
<dbReference type="FunFam" id="3.40.50.980:FF:000001">
    <property type="entry name" value="Non-ribosomal peptide synthetase"/>
    <property type="match status" value="1"/>
</dbReference>
<dbReference type="Pfam" id="PF13193">
    <property type="entry name" value="AMP-binding_C"/>
    <property type="match status" value="1"/>
</dbReference>
<reference evidence="6 7" key="1">
    <citation type="journal article" date="2015" name="Genome Announc.">
        <title>Genome Sequence of Mushroom Soft-Rot Pathogen Janthinobacterium agaricidamnosum.</title>
        <authorList>
            <person name="Graupner K."/>
            <person name="Lackner G."/>
            <person name="Hertweck C."/>
        </authorList>
    </citation>
    <scope>NUCLEOTIDE SEQUENCE [LARGE SCALE GENOMIC DNA]</scope>
    <source>
        <strain evidence="7">NBRC 102515 / DSM 9628</strain>
    </source>
</reference>
<comment type="similarity">
    <text evidence="2">Belongs to the ATP-dependent AMP-binding enzyme family.</text>
</comment>
<comment type="cofactor">
    <cofactor evidence="1">
        <name>pantetheine 4'-phosphate</name>
        <dbReference type="ChEBI" id="CHEBI:47942"/>
    </cofactor>
</comment>
<dbReference type="FunFam" id="3.40.50.12780:FF:000012">
    <property type="entry name" value="Non-ribosomal peptide synthetase"/>
    <property type="match status" value="1"/>
</dbReference>
<dbReference type="Proteomes" id="UP000027604">
    <property type="component" value="Chromosome I"/>
</dbReference>
<dbReference type="InterPro" id="IPR009081">
    <property type="entry name" value="PP-bd_ACP"/>
</dbReference>
<name>W0V0M2_9BURK</name>
<dbReference type="FunFam" id="1.10.1200.10:FF:000005">
    <property type="entry name" value="Nonribosomal peptide synthetase 1"/>
    <property type="match status" value="1"/>
</dbReference>
<dbReference type="CDD" id="cd05930">
    <property type="entry name" value="A_NRPS"/>
    <property type="match status" value="1"/>
</dbReference>
<dbReference type="Gene3D" id="3.30.559.30">
    <property type="entry name" value="Nonribosomal peptide synthetase, condensation domain"/>
    <property type="match status" value="2"/>
</dbReference>
<dbReference type="InterPro" id="IPR001242">
    <property type="entry name" value="Condensation_dom"/>
</dbReference>
<accession>W0V0M2</accession>
<dbReference type="GO" id="GO:0031177">
    <property type="term" value="F:phosphopantetheine binding"/>
    <property type="evidence" value="ECO:0007669"/>
    <property type="project" value="TreeGrafter"/>
</dbReference>
<dbReference type="PANTHER" id="PTHR45527:SF1">
    <property type="entry name" value="FATTY ACID SYNTHASE"/>
    <property type="match status" value="1"/>
</dbReference>
<evidence type="ECO:0000256" key="4">
    <source>
        <dbReference type="ARBA" id="ARBA00022553"/>
    </source>
</evidence>
<dbReference type="SUPFAM" id="SSF52777">
    <property type="entry name" value="CoA-dependent acyltransferases"/>
    <property type="match status" value="4"/>
</dbReference>
<sequence>MDQELQQASATEFDPDLLALLLDEQDSGDGPDAIVRRGPGAAPAPLSYGQRQLWLLHQLEPGLTAYNLVRAFRLSGALDAAALERALQALVACHDVLRTRFEIRDEQAVQVVQQHAPLALRVETLEHGAAGAAQLRQRLRDAADTVFDLASAPLLFARLYLTGPGEQVLVIGMHHLVSDGWSNAVLMRDLASAYRQALGADDSEITLPAPPLRYADYAAWQRGRAETPALQAELDYWDAYLRGVPPLVLPGDRARPAAGEAAYAGAQLRFTLPAALSARVLAFCRQQGCTEFVAFFAAWQVLLARYSGQDDFAVGVPSAGRGREELQQLVGFFVTMQVYRARLRPDMRWSELCRQLRGDALAALNHADAPLELLLERRRGATRYATRDATRQPLFQAMFGLQMIDGDDTPSLQGLQVAALELEPGSAKLDLSLEMFVVRGEVHCAIEYGTGMFDAATIERLRDGYQRLLELMTDHPQQALGEADFLPPAQRRQLMAWGRNERAYPAMAPVQRRFEAQVAARPDAVALLCGAQSLSYAELNVRANRLAHHLAGLGVGPDSLVGIALQRSEALVVGLLAILKAGGAYVPFDLDYPVERLAYMAQDSGVTLLLTGSEPAPWAPGATVLQLDTLDVSGQPEHNPVPPLRDDNLAYAIYTSGSTGKPKGAANRHGALNNRLAWMQDAYGLQAGDTVLQKTPFSFDVSVWEFFWPLSEGARLALAAPGEHKDPALLVARIARHQVDTIHFVPSMLQAFIAHLEAEGAADCASLRRIVCSGEALPAELQARTFACLPQAALYNLYGPTEAAIDVTHWTCVADGALSVPIGAPIAATETHVLGPELQLVPRGAVGELYLGGAGLARGYLRRGALTAERFVADPFGGGGRLYRTGDLVRWSGDGQLEYLGRIDHQVKLRGLRIELGEIEAQLLAQDGVSEAVVVARQGAGGLRLVAYVAPRGDAAVLRAALAAVLPDYMVPAQLVALDALPLNANGKVDRKALPEPESEHGVYAAPQGPAEQALAAVWAEVLGVSRVGRDDNFFALGGHSLLAIGLIARLKQAGLGMLALRDVFEHAGLAAMAARLAPPDAVAGRAGVAEIALLPVPRGAAMPLSLSQRRLWLLDRLAGTPYKRAAYNMASALRLSGPLSLAALRAALQQIVARHEVLRTAYVDDDDGEPRAVIAAQVALEVPLLELDGRAQSDIDAALAEHAGRVFDLARAPLLRAAVLRTGPRQHVLSFVVHHIVADGWSQGVLVDEFVAFYRAALEGRPAALAPLPLQYADYAAWQHRRWQGDLLATEEAFWRDYLRAAPAVPVLPCDGARPAQPSHAGAAVRCVVPAALAAQVAALAQANQLTPFMVLLAAFQLVLHRQAGADDLVLGTDVAGRSQRELEGLIGFFVNVLPLRSRLAPGMRHIDFLRASGRAALDAFGHQELPFDQVVELSGVERDRRWNPLLQVLFVLQNAAQGQLKLPQLDIEVLRDQDVSSKFDMAMFVTQSADGGYGANLVYATELFGADTAGKLADAWLDTLHKMTVDPLLPVKAPAAGAAAKLKKLGMLAGKAVAR</sequence>
<proteinExistence type="inferred from homology"/>
<dbReference type="Gene3D" id="3.30.300.30">
    <property type="match status" value="1"/>
</dbReference>
<evidence type="ECO:0000313" key="7">
    <source>
        <dbReference type="Proteomes" id="UP000027604"/>
    </source>
</evidence>
<dbReference type="GO" id="GO:0009239">
    <property type="term" value="P:enterobactin biosynthetic process"/>
    <property type="evidence" value="ECO:0007669"/>
    <property type="project" value="TreeGrafter"/>
</dbReference>
<evidence type="ECO:0000259" key="5">
    <source>
        <dbReference type="PROSITE" id="PS50075"/>
    </source>
</evidence>
<dbReference type="HOGENOM" id="CLU_000022_2_13_4"/>
<dbReference type="InterPro" id="IPR006162">
    <property type="entry name" value="Ppantetheine_attach_site"/>
</dbReference>
<dbReference type="GO" id="GO:0047527">
    <property type="term" value="F:2,3-dihydroxybenzoate-serine ligase activity"/>
    <property type="evidence" value="ECO:0007669"/>
    <property type="project" value="TreeGrafter"/>
</dbReference>
<dbReference type="Gene3D" id="2.30.38.10">
    <property type="entry name" value="Luciferase, Domain 3"/>
    <property type="match status" value="1"/>
</dbReference>
<dbReference type="STRING" id="1349767.GJA_1743"/>
<dbReference type="SUPFAM" id="SSF47336">
    <property type="entry name" value="ACP-like"/>
    <property type="match status" value="1"/>
</dbReference>
<dbReference type="EMBL" id="HG322949">
    <property type="protein sequence ID" value="CDG82379.1"/>
    <property type="molecule type" value="Genomic_DNA"/>
</dbReference>
<dbReference type="NCBIfam" id="TIGR01733">
    <property type="entry name" value="AA-adenyl-dom"/>
    <property type="match status" value="1"/>
</dbReference>
<dbReference type="InterPro" id="IPR045851">
    <property type="entry name" value="AMP-bd_C_sf"/>
</dbReference>
<evidence type="ECO:0000256" key="2">
    <source>
        <dbReference type="ARBA" id="ARBA00006432"/>
    </source>
</evidence>
<evidence type="ECO:0000256" key="1">
    <source>
        <dbReference type="ARBA" id="ARBA00001957"/>
    </source>
</evidence>
<dbReference type="FunFam" id="3.40.50.980:FF:000002">
    <property type="entry name" value="Enterobactin synthetase component F"/>
    <property type="match status" value="1"/>
</dbReference>
<dbReference type="KEGG" id="jag:GJA_1743"/>
<protein>
    <submittedName>
        <fullName evidence="6">NRPS II ORF 3</fullName>
    </submittedName>
</protein>
<dbReference type="Pfam" id="PF00550">
    <property type="entry name" value="PP-binding"/>
    <property type="match status" value="1"/>
</dbReference>
<dbReference type="Gene3D" id="3.40.50.980">
    <property type="match status" value="2"/>
</dbReference>